<comment type="caution">
    <text evidence="1">The sequence shown here is derived from an EMBL/GenBank/DDBJ whole genome shotgun (WGS) entry which is preliminary data.</text>
</comment>
<keyword evidence="2" id="KW-1185">Reference proteome</keyword>
<organism evidence="1 2">
    <name type="scientific">Niveomyces insectorum RCEF 264</name>
    <dbReference type="NCBI Taxonomy" id="1081102"/>
    <lineage>
        <taxon>Eukaryota</taxon>
        <taxon>Fungi</taxon>
        <taxon>Dikarya</taxon>
        <taxon>Ascomycota</taxon>
        <taxon>Pezizomycotina</taxon>
        <taxon>Sordariomycetes</taxon>
        <taxon>Hypocreomycetidae</taxon>
        <taxon>Hypocreales</taxon>
        <taxon>Cordycipitaceae</taxon>
        <taxon>Niveomyces</taxon>
    </lineage>
</organism>
<accession>A0A167YZD3</accession>
<dbReference type="AlphaFoldDB" id="A0A167YZD3"/>
<name>A0A167YZD3_9HYPO</name>
<evidence type="ECO:0000313" key="2">
    <source>
        <dbReference type="Proteomes" id="UP000076874"/>
    </source>
</evidence>
<protein>
    <submittedName>
        <fullName evidence="1">Uncharacterized protein</fullName>
    </submittedName>
</protein>
<reference evidence="1 2" key="1">
    <citation type="journal article" date="2016" name="Genome Biol. Evol.">
        <title>Divergent and convergent evolution of fungal pathogenicity.</title>
        <authorList>
            <person name="Shang Y."/>
            <person name="Xiao G."/>
            <person name="Zheng P."/>
            <person name="Cen K."/>
            <person name="Zhan S."/>
            <person name="Wang C."/>
        </authorList>
    </citation>
    <scope>NUCLEOTIDE SEQUENCE [LARGE SCALE GENOMIC DNA]</scope>
    <source>
        <strain evidence="1 2">RCEF 264</strain>
    </source>
</reference>
<evidence type="ECO:0000313" key="1">
    <source>
        <dbReference type="EMBL" id="OAA66879.1"/>
    </source>
</evidence>
<gene>
    <name evidence="1" type="ORF">SPI_01455</name>
</gene>
<sequence>MDYAKNSEEPEAIQSVRIVNRNEYDLIEFRSTQTIATSGLDGCFVVAITSEVGAILARIARAPVGADGKLLPVIKPFGTDVWAWDTAMAHVAEKTLDLMSFYRRYKNTYIFQPSLVKAFVFSPGSKPDQDDDVDDDVLVPLFPEEQDFLTTMLQWEGLYPTEELYEVGAASEPGAFPGLGTARVTGPETPWALPKTYLEEEFQG</sequence>
<dbReference type="Proteomes" id="UP000076874">
    <property type="component" value="Unassembled WGS sequence"/>
</dbReference>
<dbReference type="EMBL" id="AZHD01000002">
    <property type="protein sequence ID" value="OAA66879.1"/>
    <property type="molecule type" value="Genomic_DNA"/>
</dbReference>
<proteinExistence type="predicted"/>